<dbReference type="InterPro" id="IPR009081">
    <property type="entry name" value="PP-bd_ACP"/>
</dbReference>
<dbReference type="SUPFAM" id="SSF47336">
    <property type="entry name" value="ACP-like"/>
    <property type="match status" value="2"/>
</dbReference>
<dbReference type="Gene3D" id="1.10.1200.10">
    <property type="entry name" value="ACP-like"/>
    <property type="match status" value="1"/>
</dbReference>
<gene>
    <name evidence="3" type="ORF">YC6258_05038</name>
</gene>
<dbReference type="STRING" id="1445510.YC6258_05038"/>
<dbReference type="InterPro" id="IPR010071">
    <property type="entry name" value="AA_adenyl_dom"/>
</dbReference>
<dbReference type="InterPro" id="IPR023213">
    <property type="entry name" value="CAT-like_dom_sf"/>
</dbReference>
<dbReference type="KEGG" id="gsn:YC6258_05038"/>
<evidence type="ECO:0000313" key="3">
    <source>
        <dbReference type="EMBL" id="AJQ97070.1"/>
    </source>
</evidence>
<dbReference type="Proteomes" id="UP000032266">
    <property type="component" value="Chromosome"/>
</dbReference>
<dbReference type="InterPro" id="IPR000873">
    <property type="entry name" value="AMP-dep_synth/lig_dom"/>
</dbReference>
<dbReference type="EMBL" id="CP007142">
    <property type="protein sequence ID" value="AJQ97070.1"/>
    <property type="molecule type" value="Genomic_DNA"/>
</dbReference>
<evidence type="ECO:0000313" key="4">
    <source>
        <dbReference type="Proteomes" id="UP000032266"/>
    </source>
</evidence>
<feature type="region of interest" description="Disordered" evidence="1">
    <location>
        <begin position="903"/>
        <end position="923"/>
    </location>
</feature>
<accession>A0A0C5VCK7</accession>
<dbReference type="SUPFAM" id="SSF52777">
    <property type="entry name" value="CoA-dependent acyltransferases"/>
    <property type="match status" value="4"/>
</dbReference>
<dbReference type="Gene3D" id="3.30.559.30">
    <property type="entry name" value="Nonribosomal peptide synthetase, condensation domain"/>
    <property type="match status" value="2"/>
</dbReference>
<dbReference type="EC" id="6.2.1.3" evidence="3"/>
<evidence type="ECO:0000256" key="1">
    <source>
        <dbReference type="SAM" id="MobiDB-lite"/>
    </source>
</evidence>
<dbReference type="Pfam" id="PF00550">
    <property type="entry name" value="PP-binding"/>
    <property type="match status" value="2"/>
</dbReference>
<keyword evidence="3" id="KW-0436">Ligase</keyword>
<protein>
    <submittedName>
        <fullName evidence="3">Non-ribosomal peptide synthetase modules-related protein</fullName>
        <ecNumber evidence="3">6.2.1.3</ecNumber>
    </submittedName>
</protein>
<dbReference type="SUPFAM" id="SSF56801">
    <property type="entry name" value="Acetyl-CoA synthetase-like"/>
    <property type="match status" value="2"/>
</dbReference>
<keyword evidence="4" id="KW-1185">Reference proteome</keyword>
<dbReference type="RefSeq" id="WP_044618916.1">
    <property type="nucleotide sequence ID" value="NZ_CP007142.1"/>
</dbReference>
<dbReference type="Gene3D" id="3.40.50.12780">
    <property type="entry name" value="N-terminal domain of ligase-like"/>
    <property type="match status" value="2"/>
</dbReference>
<dbReference type="InterPro" id="IPR020845">
    <property type="entry name" value="AMP-binding_CS"/>
</dbReference>
<dbReference type="NCBIfam" id="TIGR01733">
    <property type="entry name" value="AA-adenyl-dom"/>
    <property type="match status" value="1"/>
</dbReference>
<feature type="compositionally biased region" description="Polar residues" evidence="1">
    <location>
        <begin position="903"/>
        <end position="920"/>
    </location>
</feature>
<dbReference type="PROSITE" id="PS00455">
    <property type="entry name" value="AMP_BINDING"/>
    <property type="match status" value="2"/>
</dbReference>
<dbReference type="Gene3D" id="3.30.300.30">
    <property type="match status" value="2"/>
</dbReference>
<dbReference type="PANTHER" id="PTHR45527">
    <property type="entry name" value="NONRIBOSOMAL PEPTIDE SYNTHETASE"/>
    <property type="match status" value="1"/>
</dbReference>
<dbReference type="InterPro" id="IPR001242">
    <property type="entry name" value="Condensation_dom"/>
</dbReference>
<dbReference type="GO" id="GO:0043041">
    <property type="term" value="P:amino acid activation for nonribosomal peptide biosynthetic process"/>
    <property type="evidence" value="ECO:0007669"/>
    <property type="project" value="TreeGrafter"/>
</dbReference>
<dbReference type="GO" id="GO:0004467">
    <property type="term" value="F:long-chain fatty acid-CoA ligase activity"/>
    <property type="evidence" value="ECO:0007669"/>
    <property type="project" value="UniProtKB-EC"/>
</dbReference>
<dbReference type="OrthoDB" id="9757559at2"/>
<dbReference type="GO" id="GO:0044550">
    <property type="term" value="P:secondary metabolite biosynthetic process"/>
    <property type="evidence" value="ECO:0007669"/>
    <property type="project" value="TreeGrafter"/>
</dbReference>
<dbReference type="PROSITE" id="PS50075">
    <property type="entry name" value="CARRIER"/>
    <property type="match status" value="1"/>
</dbReference>
<sequence length="2251" mass="250985">MSTANIFARALAQQKDLSTVFKEQLADNQNHLVFVERHGLVPWSYQTLYQRVERTAAALQSRGVQKGQTVLLCCDDEKLFIQGFWSILLAGAVAVPLATPLSFASTDEALLKILAISEQCQDSVFLTDIDAGSLARLTDGQRTLEPANTLFIEQLDGTETFTPVACEPNDLAMLMFSSGSTGDPKGACLSHKNLLTNLWQISVRTELTGDDRSLSWLPLTHDMGLVLFHMCHTLAGFEQYKMTPYSFVREPVAFLQLIGRERISIIGMPNFGFDTLLRACPDPVQENLDLTSLRVIYNGAEPINPRLVRRFNHHFAAVGLKPWVVSPGYGIAECCVVASLFQHSDLERRGGLPTLRIKKTSGQAVGTAVIPVPEHEHDAVEMVALGPIMAGMQVRISDDDGNQLGELQTGHISFAGANVSRGYWGKALTEWCSTGDIGFICNGELFISGRSKDVLFINGKNHYSNDLENSLCDKTGWPSNQLAVVGYRHSADEKEQVALFYRKYSDMPVQKIERLRSELESRLSYPVARVFELSALPKTTSGKIRRFQLRQGIIDGLYDDCEVSFQHHRDATTGERELWVWQQICDIQALTGDAPAVLEPLSHMGMDSVSWLQLSHRIEARLNVRMSLAQLVAAQHLQGIAALLPDPLIIEAPGEFEQGLTEVPLSENQYAIWTSYLLDEHKNTYNESYSLNFNAHINLNRFREAVVQAVRAHPMLNTIVDDQRQPTLIWQPDSQIDVRVTRHPDNLPELLQQRAERAFDLYTECPIRVELFELGNDNYSLLIVSHHLVTDGWSFSILLQDIFNAYHGRLAQAQSQGLWQTQAAEPADGETEYWRQLLKDTHSIDLPMLAHGTPTQTQPVQEAAVHGTPTHVQGRHVQGTPTSVQAAVHGTPTHVHGTPTHVQGTPTSVQGTPTHVQGTPASVHGTPTHVHGTPTSVQETPTQTQPVQEAAVHGTPTSVQGTPTQTQPVQEAAIHGTPTHVHGTPTQTCAVVKWKFDGQSVQRLQDYCGHGDLTVFNFLATAVSLLFSRLSGHDRVLLGTLVANRHHDSDARRVGYFAQTQAYVIEVDEQAAVTDLAASVAAQTYKLIASPALPLARLSQLTGVNIESMMEVVYVHQNTPAFDPGEQLQVMSRQAHRSRPRTGIYITSEFMGHDLECVWEYDATKYQPTQIHYYIDVFRLLIEQIAVNPAMPVRSLNWITPGHQAILSSYHRTDAAIDRQYSVVARFNDAVTRFAEQLAISDDLYQLSYAELQACVDALSHELVEQGISKGDRVCIVTDRSVHYVVAMLAVLQTGALFIPLDPALPEDRTRFIIADCQAAFLLTTDNTDIRRQYGEDYKVIAFDVTTLNRQRSFEAVSVLAGDGAYLIYTSGTTGRPKGVVNDHKSLANLVAWVADDFHYQPGETMCQFAPFSFDVSIAEILPSLCAGLHLYILPPEKRASPQAYLQVLRDKHVNVATVTPAFFYQFLDTPEPLQQCMADMRLFILGGEALKTHEVRRFKEIVSHVQLVNVYGPTETTVLSSFYFVPDVHDDSRQWQPLGRPIANTEFSLLTTQQQPTLLTQTGEIYIAGSGLSQGYWNDAEKTAAAFQTLTINGAESTRYYKTGDLARLSIDGSLEFVGRSDNQVKIRGFRIELGEIEKALQHCDDITQVVVVPKELSAGQVSLVAYYCGTARDKAFFNAMLSQTLPAYMLPDFYCHIDHMPLTHNGKIDHKQLPDISRDNFDNVPYEQPVGPIENNLYSIWGDILKLDRISRHANFFDIGGNSLLAARMLYGIKEKFHVSISLADIFNVPTLCDMAALIAESGDSEPLSVMPVVDPIQVYQLTEYPVSETQASMIFNELSATTVSLNNIPLTLQPATPIAVDRIRQALESLAARHPILGCRYRIEEGGITQQYQSLPLDFTLLQSVPAESMLEQARLFHRQVFDLYQGPLWRTLVMSDRDGRQWLNLSFHHSIADGVTLELFMSDLDSFLRQPSPLSADTQPGYGDYCLWLQQKVQQGGFAAHERYWQEKLADITPLTLPMAQPDQQSQAGEQYFVQLNKAQSQAFQVFCATHKVSPFVAFLAVYSVILGQTVQQNNFTIGVTLSGRSSLQQESIAGLFVNTLPLTMHIDDSATVAEYAQAVQQNSMGLMQYQDYPLVKVQRLAGRDKSLFNVLFNQEVIQEQQCLNGIPVQLIGVDTYTAKFPLTLTLMMTDTLQWRVEYQTARFSRKWVDELQSQVIDLIERTAEMSELSIGSLRSIDDELMALLES</sequence>
<dbReference type="PATRIC" id="fig|1445510.3.peg.4998"/>
<dbReference type="Pfam" id="PF00501">
    <property type="entry name" value="AMP-binding"/>
    <property type="match status" value="2"/>
</dbReference>
<organism evidence="3 4">
    <name type="scientific">Gynuella sunshinyii YC6258</name>
    <dbReference type="NCBI Taxonomy" id="1445510"/>
    <lineage>
        <taxon>Bacteria</taxon>
        <taxon>Pseudomonadati</taxon>
        <taxon>Pseudomonadota</taxon>
        <taxon>Gammaproteobacteria</taxon>
        <taxon>Oceanospirillales</taxon>
        <taxon>Saccharospirillaceae</taxon>
        <taxon>Gynuella</taxon>
    </lineage>
</organism>
<dbReference type="PANTHER" id="PTHR45527:SF1">
    <property type="entry name" value="FATTY ACID SYNTHASE"/>
    <property type="match status" value="1"/>
</dbReference>
<dbReference type="FunFam" id="3.40.50.980:FF:000001">
    <property type="entry name" value="Non-ribosomal peptide synthetase"/>
    <property type="match status" value="1"/>
</dbReference>
<dbReference type="InterPro" id="IPR036736">
    <property type="entry name" value="ACP-like_sf"/>
</dbReference>
<dbReference type="InterPro" id="IPR042099">
    <property type="entry name" value="ANL_N_sf"/>
</dbReference>
<dbReference type="HOGENOM" id="CLU_230643_0_0_6"/>
<dbReference type="InterPro" id="IPR045851">
    <property type="entry name" value="AMP-bd_C_sf"/>
</dbReference>
<dbReference type="CDD" id="cd05930">
    <property type="entry name" value="A_NRPS"/>
    <property type="match status" value="1"/>
</dbReference>
<reference evidence="3 4" key="1">
    <citation type="submission" date="2014-01" db="EMBL/GenBank/DDBJ databases">
        <title>Full genme sequencing of cellulolytic bacterium Gynuella sunshinyii YC6258T gen. nov., sp. nov.</title>
        <authorList>
            <person name="Khan H."/>
            <person name="Chung E.J."/>
            <person name="Chung Y.R."/>
        </authorList>
    </citation>
    <scope>NUCLEOTIDE SEQUENCE [LARGE SCALE GENOMIC DNA]</scope>
    <source>
        <strain evidence="3 4">YC6258</strain>
    </source>
</reference>
<proteinExistence type="predicted"/>
<dbReference type="GO" id="GO:0005737">
    <property type="term" value="C:cytoplasm"/>
    <property type="evidence" value="ECO:0007669"/>
    <property type="project" value="TreeGrafter"/>
</dbReference>
<feature type="domain" description="Carrier" evidence="2">
    <location>
        <begin position="1730"/>
        <end position="1805"/>
    </location>
</feature>
<dbReference type="Pfam" id="PF00668">
    <property type="entry name" value="Condensation"/>
    <property type="match status" value="3"/>
</dbReference>
<evidence type="ECO:0000259" key="2">
    <source>
        <dbReference type="PROSITE" id="PS50075"/>
    </source>
</evidence>
<name>A0A0C5VCK7_9GAMM</name>
<dbReference type="GO" id="GO:0031177">
    <property type="term" value="F:phosphopantetheine binding"/>
    <property type="evidence" value="ECO:0007669"/>
    <property type="project" value="TreeGrafter"/>
</dbReference>
<dbReference type="Gene3D" id="3.30.559.10">
    <property type="entry name" value="Chloramphenicol acetyltransferase-like domain"/>
    <property type="match status" value="2"/>
</dbReference>